<dbReference type="GO" id="GO:0072686">
    <property type="term" value="C:mitotic spindle"/>
    <property type="evidence" value="ECO:0007669"/>
    <property type="project" value="TreeGrafter"/>
</dbReference>
<evidence type="ECO:0000256" key="4">
    <source>
        <dbReference type="ARBA" id="ARBA00022829"/>
    </source>
</evidence>
<dbReference type="GO" id="GO:0051307">
    <property type="term" value="P:meiotic chromosome separation"/>
    <property type="evidence" value="ECO:0007669"/>
    <property type="project" value="TreeGrafter"/>
</dbReference>
<dbReference type="GO" id="GO:0044732">
    <property type="term" value="C:mitotic spindle pole body"/>
    <property type="evidence" value="ECO:0007669"/>
    <property type="project" value="TreeGrafter"/>
</dbReference>
<feature type="region of interest" description="Disordered" evidence="5">
    <location>
        <begin position="51"/>
        <end position="72"/>
    </location>
</feature>
<dbReference type="SUPFAM" id="SSF48452">
    <property type="entry name" value="TPR-like"/>
    <property type="match status" value="1"/>
</dbReference>
<dbReference type="Pfam" id="PF03568">
    <property type="entry name" value="Separin_C"/>
    <property type="match status" value="1"/>
</dbReference>
<organism evidence="7 8">
    <name type="scientific">Choiromyces venosus 120613-1</name>
    <dbReference type="NCBI Taxonomy" id="1336337"/>
    <lineage>
        <taxon>Eukaryota</taxon>
        <taxon>Fungi</taxon>
        <taxon>Dikarya</taxon>
        <taxon>Ascomycota</taxon>
        <taxon>Pezizomycotina</taxon>
        <taxon>Pezizomycetes</taxon>
        <taxon>Pezizales</taxon>
        <taxon>Tuberaceae</taxon>
        <taxon>Choiromyces</taxon>
    </lineage>
</organism>
<dbReference type="GO" id="GO:0004197">
    <property type="term" value="F:cysteine-type endopeptidase activity"/>
    <property type="evidence" value="ECO:0007669"/>
    <property type="project" value="InterPro"/>
</dbReference>
<gene>
    <name evidence="7" type="ORF">L873DRAFT_1729116</name>
</gene>
<dbReference type="InterPro" id="IPR005314">
    <property type="entry name" value="Peptidase_C50"/>
</dbReference>
<evidence type="ECO:0000256" key="3">
    <source>
        <dbReference type="ARBA" id="ARBA00022801"/>
    </source>
</evidence>
<feature type="compositionally biased region" description="Polar residues" evidence="5">
    <location>
        <begin position="119"/>
        <end position="147"/>
    </location>
</feature>
<feature type="domain" description="Peptidase C50" evidence="6">
    <location>
        <begin position="1909"/>
        <end position="2004"/>
    </location>
</feature>
<dbReference type="Proteomes" id="UP000276215">
    <property type="component" value="Unassembled WGS sequence"/>
</dbReference>
<name>A0A3N4K2R5_9PEZI</name>
<keyword evidence="3" id="KW-0378">Hydrolase</keyword>
<dbReference type="PANTHER" id="PTHR12792:SF0">
    <property type="entry name" value="SEPARIN"/>
    <property type="match status" value="1"/>
</dbReference>
<dbReference type="GO" id="GO:0006508">
    <property type="term" value="P:proteolysis"/>
    <property type="evidence" value="ECO:0007669"/>
    <property type="project" value="InterPro"/>
</dbReference>
<proteinExistence type="predicted"/>
<sequence>MSSKIAIASTPYDGIKKSLDVETCSAATIKLLNEALFASTSSTVATTVKVSTKAKHSRTTSRSQKPVTTTESTSVAVTIASKTADRYKLAIEVINASLRNLSEAVKKDPKAAAPEAQEKNQPAQKTEKQQTVTARPLHSRSSNRNDTPTPPKLDATENLATCCSLAISYLNSVSKSSNAPDIAPLQTENAQISLILKLIQLGMFELGLKESRSLKRKLVETMGSGGGSMKQDKSTPAMAPVEKENVRGNIFKIEKEPINKLLEFNDVVTSSPAFPLVISCQLGILRCIAGLKRPELVEAVLPTLSSSTVHNPLNVIRALAKISLQKALAHLNVLHYTLVSMAPSISTSTDAIATNTKLSCSPRTAFALQTKALQCSIVKVTFQPNFTEITNKEREEHWESWRRYASTFVRRTQDQDNKRERYGIVQDLADAVRRFLRVESASSSYPLEVTKILSNLSFEAGLMTQSMELTNAWVQELEKSDVQSDAALKLVGRVRMATAELKISTVIENGELLLEGSGAQRVKERVSTAVEGLEKISKGRKSDLDQLLVEAGSLRRSGVSLLIALLKDDNQGSAELKEKETRTMRLELRGVCSMITRGVVGFCRKYLAMGSQGEERTRAIKLAISAIDTSVSTAWRGFDTESCTQWDELEELMRDSLALVRSLTESDLEALGEVTLYEKFSSTYWQIHLLYRKAGMDKESVRALKRSISALDGRPPIELVKANIALKWERLGSSFMSMGDWRKAEEILSKAMGVFIETGIIEELGICASQGDRVGSEFEAHTQEAMVGRVLASLIKCASRRKSTEVAALRFGDEKITPVARGMLLEWSLKLAIGVMANDGVVVRVLAERLLEIYPLETMPLRRARVVSRILGLAMDHPEIFNIEEVKVIGDEVAAWSRETPIPCLGEDKNLAKYQNDVVTGCLVSLAFLKWINGEAEVESVKKAVGAWGMLVKGCSTWDMLLEKVEEISVIMKTLDMLIEFSEMRGEADLKMCALKVLVSLREIEKRADYDALVRLETLMGLQYLRLGYSGRSGMTMAKAQALMKKDQANISTVTILQWHMAYTEYLVNIGNLEKAEEYLEAASNILEEDEDLNNAKMSGARIAKRVKINRIIADAAYVMSLLTFERGNPSDALAHARRCVRLNQRAWAGLESLSRDSLVDSMATLSTSDHPQPKVQSTTFEALNVPLLWPLVSSLYTGLLQTSNIYRHQGMVREAEFYLEQALKTVEAVNASPRINLAMTMYGDLRIRSGHIDEGEEMLQKAGKSIGEGREVLEFEVATGNLDRIRGDFVEEGRAYERAEKHLEQLISVSYIEKFGAFTNGGDDLAEKVAMLELREEPQPKPAPKRRGRPPAAKPRTTKLSKASKVPRGPEAVPAVAGTIAAECSVLLKQKGNILRLKAHNLTMQRQCEQAEALLQEASKLPVGHQEAVIHGLTEAKHLLQEALSLVGSDPVFSVLHESTISLPSVAPRTGESSPVKKSTKKGAAATAKQTKKFVEILTRARDAVANVHTRAVKMGSSTITHSVASLLSQIIVLLSAVTNSKGKGPEHPLFASYSLELHKGISLQREKAAIETEKAVSRIPEDLSWPRAGSVSHAPRSLLVDSTPFEFSNFQSDYVDIIPKKWAAVSVSLSESREELYLSRFQAGQSQLMVRLPLTRHNSRDDYEDRWEYDSMLEELNEIVNGANVSAHNAKDMTSKGAKSEWWEQRESLDTQLKDLLSVIEYHWLGGFKGVFCQYSLHKEYMAKFKSAFDKILVKHLPSRQNKRAKRVNIDYRILELFIGLGRPDEQDLDEALVDLIYFVVDILQFHGEGNAYDEVDFDVMVLEFTEALAAYHKGVSFHPNEVESDVDHTILILDKSVHMFPWESLPCLRGHSVSRLPSLASLRDRILMMREKSPSQQPQPGFYADKTRGAYILNPGSDLVNTQKAFEEDLKTLKTWEGIVNRPPSEEEFRRNLEERELLLYFGHGSGAHFIRARTLKKLDKCGVALLLGCSSGALKDTGEFEPYGMPVNYLLGGCPSMVATLWDVTDKDIDRFSKDVFNRWGLFSKQDKSKKGKRREVEAPNASLVEAVAKGRESCVLKYLNGAAPVVYGIPAYLS</sequence>
<dbReference type="PANTHER" id="PTHR12792">
    <property type="entry name" value="EXTRA SPINDLE POLES 1-RELATED"/>
    <property type="match status" value="1"/>
</dbReference>
<evidence type="ECO:0000313" key="7">
    <source>
        <dbReference type="EMBL" id="RPB04866.1"/>
    </source>
</evidence>
<feature type="region of interest" description="Disordered" evidence="5">
    <location>
        <begin position="1467"/>
        <end position="1486"/>
    </location>
</feature>
<dbReference type="InterPro" id="IPR030397">
    <property type="entry name" value="SEPARIN_core_dom"/>
</dbReference>
<accession>A0A3N4K2R5</accession>
<evidence type="ECO:0000256" key="5">
    <source>
        <dbReference type="SAM" id="MobiDB-lite"/>
    </source>
</evidence>
<reference evidence="7 8" key="1">
    <citation type="journal article" date="2018" name="Nat. Ecol. Evol.">
        <title>Pezizomycetes genomes reveal the molecular basis of ectomycorrhizal truffle lifestyle.</title>
        <authorList>
            <person name="Murat C."/>
            <person name="Payen T."/>
            <person name="Noel B."/>
            <person name="Kuo A."/>
            <person name="Morin E."/>
            <person name="Chen J."/>
            <person name="Kohler A."/>
            <person name="Krizsan K."/>
            <person name="Balestrini R."/>
            <person name="Da Silva C."/>
            <person name="Montanini B."/>
            <person name="Hainaut M."/>
            <person name="Levati E."/>
            <person name="Barry K.W."/>
            <person name="Belfiori B."/>
            <person name="Cichocki N."/>
            <person name="Clum A."/>
            <person name="Dockter R.B."/>
            <person name="Fauchery L."/>
            <person name="Guy J."/>
            <person name="Iotti M."/>
            <person name="Le Tacon F."/>
            <person name="Lindquist E.A."/>
            <person name="Lipzen A."/>
            <person name="Malagnac F."/>
            <person name="Mello A."/>
            <person name="Molinier V."/>
            <person name="Miyauchi S."/>
            <person name="Poulain J."/>
            <person name="Riccioni C."/>
            <person name="Rubini A."/>
            <person name="Sitrit Y."/>
            <person name="Splivallo R."/>
            <person name="Traeger S."/>
            <person name="Wang M."/>
            <person name="Zifcakova L."/>
            <person name="Wipf D."/>
            <person name="Zambonelli A."/>
            <person name="Paolocci F."/>
            <person name="Nowrousian M."/>
            <person name="Ottonello S."/>
            <person name="Baldrian P."/>
            <person name="Spatafora J.W."/>
            <person name="Henrissat B."/>
            <person name="Nagy L.G."/>
            <person name="Aury J.M."/>
            <person name="Wincker P."/>
            <person name="Grigoriev I.V."/>
            <person name="Bonfante P."/>
            <person name="Martin F.M."/>
        </authorList>
    </citation>
    <scope>NUCLEOTIDE SEQUENCE [LARGE SCALE GENOMIC DNA]</scope>
    <source>
        <strain evidence="7 8">120613-1</strain>
    </source>
</reference>
<evidence type="ECO:0000256" key="1">
    <source>
        <dbReference type="ARBA" id="ARBA00000451"/>
    </source>
</evidence>
<evidence type="ECO:0000313" key="8">
    <source>
        <dbReference type="Proteomes" id="UP000276215"/>
    </source>
</evidence>
<keyword evidence="8" id="KW-1185">Reference proteome</keyword>
<dbReference type="InterPro" id="IPR011990">
    <property type="entry name" value="TPR-like_helical_dom_sf"/>
</dbReference>
<dbReference type="STRING" id="1336337.A0A3N4K2R5"/>
<evidence type="ECO:0000256" key="2">
    <source>
        <dbReference type="ARBA" id="ARBA00012489"/>
    </source>
</evidence>
<comment type="catalytic activity">
    <reaction evidence="1">
        <text>All bonds known to be hydrolyzed by this endopeptidase have arginine in P1 and an acidic residue in P4. P6 is often occupied by an acidic residue or by a hydroxy-amino-acid residue, the phosphorylation of which enhances cleavage.</text>
        <dbReference type="EC" id="3.4.22.49"/>
    </reaction>
</comment>
<protein>
    <recommendedName>
        <fullName evidence="2">separase</fullName>
        <ecNumber evidence="2">3.4.22.49</ecNumber>
    </recommendedName>
</protein>
<feature type="region of interest" description="Disordered" evidence="5">
    <location>
        <begin position="1336"/>
        <end position="1371"/>
    </location>
</feature>
<evidence type="ECO:0000259" key="6">
    <source>
        <dbReference type="PROSITE" id="PS51700"/>
    </source>
</evidence>
<dbReference type="PROSITE" id="PS51700">
    <property type="entry name" value="SEPARIN"/>
    <property type="match status" value="1"/>
</dbReference>
<feature type="region of interest" description="Disordered" evidence="5">
    <location>
        <begin position="105"/>
        <end position="155"/>
    </location>
</feature>
<dbReference type="OrthoDB" id="10255632at2759"/>
<dbReference type="GO" id="GO:0005737">
    <property type="term" value="C:cytoplasm"/>
    <property type="evidence" value="ECO:0007669"/>
    <property type="project" value="TreeGrafter"/>
</dbReference>
<dbReference type="EC" id="3.4.22.49" evidence="2"/>
<dbReference type="GO" id="GO:0005634">
    <property type="term" value="C:nucleus"/>
    <property type="evidence" value="ECO:0007669"/>
    <property type="project" value="InterPro"/>
</dbReference>
<keyword evidence="4" id="KW-0159">Chromosome partition</keyword>
<dbReference type="EMBL" id="ML120356">
    <property type="protein sequence ID" value="RPB04866.1"/>
    <property type="molecule type" value="Genomic_DNA"/>
</dbReference>
<dbReference type="Gene3D" id="1.25.40.10">
    <property type="entry name" value="Tetratricopeptide repeat domain"/>
    <property type="match status" value="1"/>
</dbReference>